<protein>
    <submittedName>
        <fullName evidence="2">Uncharacterized protein</fullName>
    </submittedName>
</protein>
<keyword evidence="1" id="KW-0812">Transmembrane</keyword>
<comment type="caution">
    <text evidence="2">The sequence shown here is derived from an EMBL/GenBank/DDBJ whole genome shotgun (WGS) entry which is preliminary data.</text>
</comment>
<evidence type="ECO:0000313" key="2">
    <source>
        <dbReference type="EMBL" id="EUJ26937.1"/>
    </source>
</evidence>
<reference evidence="2 3" key="1">
    <citation type="journal article" date="2014" name="Int. J. Syst. Evol. Microbiol.">
        <title>Listeria floridensis sp. nov., Listeria aquatica sp. nov., Listeria cornellensis sp. nov., Listeria riparia sp. nov. and Listeria grandensis sp. nov., from agricultural and natural environments.</title>
        <authorList>
            <person name="den Bakker H.C."/>
            <person name="Warchocki S."/>
            <person name="Wright E.M."/>
            <person name="Allred A.F."/>
            <person name="Ahlstrom C."/>
            <person name="Manuel C.S."/>
            <person name="Stasiewicz M.J."/>
            <person name="Burrell A."/>
            <person name="Roof S."/>
            <person name="Strawn L."/>
            <person name="Fortes E.D."/>
            <person name="Nightingale K.K."/>
            <person name="Kephart D."/>
            <person name="Wiedmann M."/>
        </authorList>
    </citation>
    <scope>NUCLEOTIDE SEQUENCE [LARGE SCALE GENOMIC DNA]</scope>
    <source>
        <strain evidence="2 3">FSL S10-1187</strain>
    </source>
</reference>
<keyword evidence="1" id="KW-0472">Membrane</keyword>
<gene>
    <name evidence="2" type="ORF">MFLO_13735</name>
</gene>
<dbReference type="Proteomes" id="UP000019249">
    <property type="component" value="Unassembled WGS sequence"/>
</dbReference>
<evidence type="ECO:0000256" key="1">
    <source>
        <dbReference type="SAM" id="Phobius"/>
    </source>
</evidence>
<accession>A0ABN0RC93</accession>
<sequence length="68" mass="7945">MDRKTNQKEVQKKRKSAQLPLILISLQNKSHCDFNYEVIAGFPYALLFFSFFFRSGTKGDFLLQQKSP</sequence>
<proteinExistence type="predicted"/>
<keyword evidence="3" id="KW-1185">Reference proteome</keyword>
<dbReference type="EMBL" id="AODF01000034">
    <property type="protein sequence ID" value="EUJ26937.1"/>
    <property type="molecule type" value="Genomic_DNA"/>
</dbReference>
<keyword evidence="1" id="KW-1133">Transmembrane helix</keyword>
<name>A0ABN0RC93_9LIST</name>
<feature type="transmembrane region" description="Helical" evidence="1">
    <location>
        <begin position="34"/>
        <end position="53"/>
    </location>
</feature>
<evidence type="ECO:0000313" key="3">
    <source>
        <dbReference type="Proteomes" id="UP000019249"/>
    </source>
</evidence>
<organism evidence="2 3">
    <name type="scientific">Listeria floridensis FSL S10-1187</name>
    <dbReference type="NCBI Taxonomy" id="1265817"/>
    <lineage>
        <taxon>Bacteria</taxon>
        <taxon>Bacillati</taxon>
        <taxon>Bacillota</taxon>
        <taxon>Bacilli</taxon>
        <taxon>Bacillales</taxon>
        <taxon>Listeriaceae</taxon>
        <taxon>Listeria</taxon>
    </lineage>
</organism>